<dbReference type="AlphaFoldDB" id="A0A939EWX6"/>
<sequence length="127" mass="14362">MSEDSSYWTAVANVVAERPYGPGGLETRSGTKHFQPGAKVYIIDWFPGMCDAVTVIGHHRKSHQLMKLVMRVNTLEQFRPKVCYSPAVHSLIAEHFATEGGPHRLTKEFAEYLCEVLPTWKTPQQHP</sequence>
<comment type="caution">
    <text evidence="1">The sequence shown here is derived from an EMBL/GenBank/DDBJ whole genome shotgun (WGS) entry which is preliminary data.</text>
</comment>
<reference evidence="1" key="1">
    <citation type="submission" date="2021-03" db="EMBL/GenBank/DDBJ databases">
        <authorList>
            <person name="Kim M.K."/>
        </authorList>
    </citation>
    <scope>NUCLEOTIDE SEQUENCE</scope>
    <source>
        <strain evidence="1">BT186</strain>
    </source>
</reference>
<dbReference type="Proteomes" id="UP000664144">
    <property type="component" value="Unassembled WGS sequence"/>
</dbReference>
<proteinExistence type="predicted"/>
<organism evidence="1 2">
    <name type="scientific">Hymenobacter telluris</name>
    <dbReference type="NCBI Taxonomy" id="2816474"/>
    <lineage>
        <taxon>Bacteria</taxon>
        <taxon>Pseudomonadati</taxon>
        <taxon>Bacteroidota</taxon>
        <taxon>Cytophagia</taxon>
        <taxon>Cytophagales</taxon>
        <taxon>Hymenobacteraceae</taxon>
        <taxon>Hymenobacter</taxon>
    </lineage>
</organism>
<name>A0A939EWX6_9BACT</name>
<keyword evidence="2" id="KW-1185">Reference proteome</keyword>
<accession>A0A939EWX6</accession>
<evidence type="ECO:0000313" key="1">
    <source>
        <dbReference type="EMBL" id="MBO0358699.1"/>
    </source>
</evidence>
<dbReference type="RefSeq" id="WP_206984621.1">
    <property type="nucleotide sequence ID" value="NZ_JAFLQZ010000006.1"/>
</dbReference>
<dbReference type="EMBL" id="JAFLQZ010000006">
    <property type="protein sequence ID" value="MBO0358699.1"/>
    <property type="molecule type" value="Genomic_DNA"/>
</dbReference>
<evidence type="ECO:0000313" key="2">
    <source>
        <dbReference type="Proteomes" id="UP000664144"/>
    </source>
</evidence>
<protein>
    <submittedName>
        <fullName evidence="1">Uncharacterized protein</fullName>
    </submittedName>
</protein>
<gene>
    <name evidence="1" type="ORF">J0X19_12140</name>
</gene>